<dbReference type="AlphaFoldDB" id="A0A6B0UMQ7"/>
<reference evidence="2" key="1">
    <citation type="submission" date="2019-12" db="EMBL/GenBank/DDBJ databases">
        <title>An insight into the sialome of adult female Ixodes ricinus ticks feeding for 6 days.</title>
        <authorList>
            <person name="Perner J."/>
            <person name="Ribeiro J.M.C."/>
        </authorList>
    </citation>
    <scope>NUCLEOTIDE SEQUENCE</scope>
    <source>
        <strain evidence="2">Semi-engorged</strain>
        <tissue evidence="2">Salivary glands</tissue>
    </source>
</reference>
<dbReference type="EMBL" id="GIFC01008605">
    <property type="protein sequence ID" value="MXU90688.1"/>
    <property type="molecule type" value="Transcribed_RNA"/>
</dbReference>
<sequence>MAQSFPLHLLLLFLVTIEQSSCNLFDLEDAVYLFLVTSCANDERVATYDITGDNLTRGLKAGETMDKHPPVTIKVGPVKYGSAQVQSLQLSAVSCHGSQKSTWREPLQHCLKHMTRP</sequence>
<evidence type="ECO:0000313" key="2">
    <source>
        <dbReference type="EMBL" id="MXU90688.1"/>
    </source>
</evidence>
<feature type="signal peptide" evidence="1">
    <location>
        <begin position="1"/>
        <end position="22"/>
    </location>
</feature>
<proteinExistence type="predicted"/>
<organism evidence="2">
    <name type="scientific">Ixodes ricinus</name>
    <name type="common">Common tick</name>
    <name type="synonym">Acarus ricinus</name>
    <dbReference type="NCBI Taxonomy" id="34613"/>
    <lineage>
        <taxon>Eukaryota</taxon>
        <taxon>Metazoa</taxon>
        <taxon>Ecdysozoa</taxon>
        <taxon>Arthropoda</taxon>
        <taxon>Chelicerata</taxon>
        <taxon>Arachnida</taxon>
        <taxon>Acari</taxon>
        <taxon>Parasitiformes</taxon>
        <taxon>Ixodida</taxon>
        <taxon>Ixodoidea</taxon>
        <taxon>Ixodidae</taxon>
        <taxon>Ixodinae</taxon>
        <taxon>Ixodes</taxon>
    </lineage>
</organism>
<keyword evidence="1" id="KW-0732">Signal</keyword>
<name>A0A6B0UMQ7_IXORI</name>
<accession>A0A6B0UMQ7</accession>
<evidence type="ECO:0000256" key="1">
    <source>
        <dbReference type="SAM" id="SignalP"/>
    </source>
</evidence>
<protein>
    <submittedName>
        <fullName evidence="2">Putative cytotoxin-like protein</fullName>
    </submittedName>
</protein>
<feature type="chain" id="PRO_5025434256" evidence="1">
    <location>
        <begin position="23"/>
        <end position="117"/>
    </location>
</feature>